<evidence type="ECO:0000313" key="8">
    <source>
        <dbReference type="EMBL" id="OAY39230.1"/>
    </source>
</evidence>
<dbReference type="EC" id="2.4.1.-" evidence="7"/>
<dbReference type="CDD" id="cd03784">
    <property type="entry name" value="GT1_Gtf-like"/>
    <property type="match status" value="1"/>
</dbReference>
<gene>
    <name evidence="8" type="ORF">MANES_10G077900</name>
</gene>
<sequence length="466" mass="52516">MGSESDQLHILLFPLMAQGHMLPLLDIAKLFSARGVKATIITTPVNAPCFTKSIQTSQDLSTQINIKIIKFPSQEAGLPEGLENLDMVSDQQIFLKFFEALSLLEEPLEKAIDELRPHGLVSDTFFPWTADVASKYGIPRLSFSGTSFIYMCCMANIEQHQPHKTVSSDTEPFILPGLPDQLEFTKLQLPDTFRQQKKRSYGVIVNSFYELESGYADYYKKILGRKAWHIGPVSLWNRNLEEHAHRERKASISKQECLKWLDAKKPSSVIYACFGTVTKFSDSQLHEIAIGLEASKQNFIWVVRKDDIEEESEMKWLPDGYEKRMEGKGLIIRGWAPQVLILHHEAVGGFITHCGWNSLLEGVSAGLPMVTWPIFADQFFNEKLITDVLRIGVSVGAQKWIRLVGDYVNSEKIEKAVKEIIVGEKAVELRIRAKEIGEMAKRAIEEGGSSYNDLGALIEELKAQLA</sequence>
<keyword evidence="4 6" id="KW-0808">Transferase</keyword>
<dbReference type="GO" id="GO:0035251">
    <property type="term" value="F:UDP-glucosyltransferase activity"/>
    <property type="evidence" value="ECO:0000318"/>
    <property type="project" value="GO_Central"/>
</dbReference>
<keyword evidence="3 6" id="KW-0328">Glycosyltransferase</keyword>
<dbReference type="UniPathway" id="UPA00009"/>
<protein>
    <recommendedName>
        <fullName evidence="7">Glycosyltransferase</fullName>
        <ecNumber evidence="7">2.4.1.-</ecNumber>
    </recommendedName>
</protein>
<dbReference type="GO" id="GO:0009718">
    <property type="term" value="P:anthocyanin-containing compound biosynthetic process"/>
    <property type="evidence" value="ECO:0007669"/>
    <property type="project" value="UniProtKB-UniPathway"/>
</dbReference>
<dbReference type="FunFam" id="3.40.50.2000:FF:000047">
    <property type="entry name" value="Glycosyltransferase"/>
    <property type="match status" value="1"/>
</dbReference>
<evidence type="ECO:0000256" key="2">
    <source>
        <dbReference type="ARBA" id="ARBA00009995"/>
    </source>
</evidence>
<reference evidence="8" key="1">
    <citation type="submission" date="2016-02" db="EMBL/GenBank/DDBJ databases">
        <title>WGS assembly of Manihot esculenta.</title>
        <authorList>
            <person name="Bredeson J.V."/>
            <person name="Prochnik S.E."/>
            <person name="Lyons J.B."/>
            <person name="Schmutz J."/>
            <person name="Grimwood J."/>
            <person name="Vrebalov J."/>
            <person name="Bart R.S."/>
            <person name="Amuge T."/>
            <person name="Ferguson M.E."/>
            <person name="Green R."/>
            <person name="Putnam N."/>
            <person name="Stites J."/>
            <person name="Rounsley S."/>
            <person name="Rokhsar D.S."/>
        </authorList>
    </citation>
    <scope>NUCLEOTIDE SEQUENCE [LARGE SCALE GENOMIC DNA]</scope>
    <source>
        <tissue evidence="8">Leaf</tissue>
    </source>
</reference>
<dbReference type="PANTHER" id="PTHR48047:SF135">
    <property type="entry name" value="GLYCOSYLTRANSFERASE"/>
    <property type="match status" value="1"/>
</dbReference>
<dbReference type="FunFam" id="3.40.50.2000:FF:000071">
    <property type="entry name" value="Glycosyltransferase"/>
    <property type="match status" value="1"/>
</dbReference>
<evidence type="ECO:0000256" key="6">
    <source>
        <dbReference type="RuleBase" id="RU003718"/>
    </source>
</evidence>
<comment type="similarity">
    <text evidence="2 6">Belongs to the UDP-glycosyltransferase family.</text>
</comment>
<dbReference type="InterPro" id="IPR035595">
    <property type="entry name" value="UDP_glycos_trans_CS"/>
</dbReference>
<dbReference type="SUPFAM" id="SSF53756">
    <property type="entry name" value="UDP-Glycosyltransferase/glycogen phosphorylase"/>
    <property type="match status" value="1"/>
</dbReference>
<evidence type="ECO:0000256" key="4">
    <source>
        <dbReference type="ARBA" id="ARBA00022679"/>
    </source>
</evidence>
<dbReference type="Pfam" id="PF00201">
    <property type="entry name" value="UDPGT"/>
    <property type="match status" value="1"/>
</dbReference>
<proteinExistence type="inferred from homology"/>
<comment type="pathway">
    <text evidence="1">Pigment biosynthesis; anthocyanin biosynthesis.</text>
</comment>
<evidence type="ECO:0000256" key="7">
    <source>
        <dbReference type="RuleBase" id="RU362057"/>
    </source>
</evidence>
<evidence type="ECO:0000256" key="5">
    <source>
        <dbReference type="ARBA" id="ARBA00047606"/>
    </source>
</evidence>
<name>A0A2C9V5K4_MANES</name>
<comment type="catalytic activity">
    <reaction evidence="5">
        <text>an anthocyanidin + UDP-alpha-D-glucose + H(+) = an anthocyanidin 3-O-beta-D-glucoside + UDP</text>
        <dbReference type="Rhea" id="RHEA:20093"/>
        <dbReference type="ChEBI" id="CHEBI:15378"/>
        <dbReference type="ChEBI" id="CHEBI:16307"/>
        <dbReference type="ChEBI" id="CHEBI:58223"/>
        <dbReference type="ChEBI" id="CHEBI:58885"/>
        <dbReference type="ChEBI" id="CHEBI:143576"/>
        <dbReference type="EC" id="2.4.1.115"/>
    </reaction>
</comment>
<organism evidence="8">
    <name type="scientific">Manihot esculenta</name>
    <name type="common">Cassava</name>
    <name type="synonym">Jatropha manihot</name>
    <dbReference type="NCBI Taxonomy" id="3983"/>
    <lineage>
        <taxon>Eukaryota</taxon>
        <taxon>Viridiplantae</taxon>
        <taxon>Streptophyta</taxon>
        <taxon>Embryophyta</taxon>
        <taxon>Tracheophyta</taxon>
        <taxon>Spermatophyta</taxon>
        <taxon>Magnoliopsida</taxon>
        <taxon>eudicotyledons</taxon>
        <taxon>Gunneridae</taxon>
        <taxon>Pentapetalae</taxon>
        <taxon>rosids</taxon>
        <taxon>fabids</taxon>
        <taxon>Malpighiales</taxon>
        <taxon>Euphorbiaceae</taxon>
        <taxon>Crotonoideae</taxon>
        <taxon>Manihoteae</taxon>
        <taxon>Manihot</taxon>
    </lineage>
</organism>
<accession>A0A2C9V5K4</accession>
<dbReference type="GO" id="GO:0047213">
    <property type="term" value="F:anthocyanidin 3-O-glucosyltransferase activity"/>
    <property type="evidence" value="ECO:0007669"/>
    <property type="project" value="UniProtKB-EC"/>
</dbReference>
<dbReference type="AlphaFoldDB" id="A0A2C9V5K4"/>
<dbReference type="InterPro" id="IPR002213">
    <property type="entry name" value="UDP_glucos_trans"/>
</dbReference>
<dbReference type="PROSITE" id="PS00375">
    <property type="entry name" value="UDPGT"/>
    <property type="match status" value="1"/>
</dbReference>
<dbReference type="EMBL" id="CM004396">
    <property type="protein sequence ID" value="OAY39230.1"/>
    <property type="molecule type" value="Genomic_DNA"/>
</dbReference>
<evidence type="ECO:0000256" key="1">
    <source>
        <dbReference type="ARBA" id="ARBA00004935"/>
    </source>
</evidence>
<dbReference type="PANTHER" id="PTHR48047">
    <property type="entry name" value="GLYCOSYLTRANSFERASE"/>
    <property type="match status" value="1"/>
</dbReference>
<dbReference type="OMA" id="ISEHECI"/>
<evidence type="ECO:0000256" key="3">
    <source>
        <dbReference type="ARBA" id="ARBA00022676"/>
    </source>
</evidence>
<dbReference type="Gene3D" id="3.40.50.2000">
    <property type="entry name" value="Glycogen Phosphorylase B"/>
    <property type="match status" value="2"/>
</dbReference>